<evidence type="ECO:0000256" key="2">
    <source>
        <dbReference type="SAM" id="MobiDB-lite"/>
    </source>
</evidence>
<dbReference type="HOGENOM" id="CLU_084796_1_0_1"/>
<keyword evidence="3" id="KW-0472">Membrane</keyword>
<reference evidence="6" key="3">
    <citation type="submission" date="2025-09" db="UniProtKB">
        <authorList>
            <consortium name="Ensembl"/>
        </authorList>
    </citation>
    <scope>IDENTIFICATION</scope>
</reference>
<dbReference type="InterPro" id="IPR050442">
    <property type="entry name" value="Peptidase_S1_coag_factors"/>
</dbReference>
<sequence>MRGSPFLLLLYVFTVPCLTSGPDAGPDPTDVFLGAPRAQSFLGVGPAPRRVPRANHWDLELITPGNLERECLEERCSWEEAREVFENKALTVCEGSWGWGRVDVAALTVGLGAGLLVLLLAALGTLWYLHRQRQLGRGPGTSPQRAFLVTEELPLSPLPPPPGLPTYEQALAASGVHDAPPPPYQRYLHEGAEPEGNLSRGRMASWAPGPRRPHDSPASPPSPAWYMAAPGLPTRRRTSYIDRLMRPPTLFRVMPPTITPQVG</sequence>
<feature type="transmembrane region" description="Helical" evidence="3">
    <location>
        <begin position="104"/>
        <end position="129"/>
    </location>
</feature>
<dbReference type="GO" id="GO:0005615">
    <property type="term" value="C:extracellular space"/>
    <property type="evidence" value="ECO:0000318"/>
    <property type="project" value="GO_Central"/>
</dbReference>
<evidence type="ECO:0000256" key="4">
    <source>
        <dbReference type="SAM" id="SignalP"/>
    </source>
</evidence>
<evidence type="ECO:0000313" key="6">
    <source>
        <dbReference type="Ensembl" id="ENSMODP00000017038.4"/>
    </source>
</evidence>
<dbReference type="PROSITE" id="PS50998">
    <property type="entry name" value="GLA_2"/>
    <property type="match status" value="1"/>
</dbReference>
<dbReference type="FunCoup" id="F6VE57">
    <property type="interactions" value="109"/>
</dbReference>
<feature type="domain" description="Gla" evidence="5">
    <location>
        <begin position="54"/>
        <end position="104"/>
    </location>
</feature>
<dbReference type="SUPFAM" id="SSF57630">
    <property type="entry name" value="GLA-domain"/>
    <property type="match status" value="1"/>
</dbReference>
<feature type="region of interest" description="Disordered" evidence="2">
    <location>
        <begin position="184"/>
        <end position="230"/>
    </location>
</feature>
<dbReference type="PANTHER" id="PTHR24278">
    <property type="entry name" value="COAGULATION FACTOR"/>
    <property type="match status" value="1"/>
</dbReference>
<dbReference type="FunFam" id="4.10.740.10:FF:000001">
    <property type="entry name" value="vitamin K-dependent protein S"/>
    <property type="match status" value="1"/>
</dbReference>
<protein>
    <recommendedName>
        <fullName evidence="5">Gla domain-containing protein</fullName>
    </recommendedName>
</protein>
<dbReference type="eggNOG" id="ENOG502RZZF">
    <property type="taxonomic scope" value="Eukaryota"/>
</dbReference>
<dbReference type="Bgee" id="ENSMODG00000013620">
    <property type="expression patterns" value="Expressed in adult mammalian kidney and 17 other cell types or tissues"/>
</dbReference>
<dbReference type="GeneTree" id="ENSGT00950000183084"/>
<evidence type="ECO:0000313" key="7">
    <source>
        <dbReference type="Proteomes" id="UP000002280"/>
    </source>
</evidence>
<dbReference type="PANTHER" id="PTHR24278:SF30">
    <property type="entry name" value="TRANSMEMBRANE GAMMA-CARBOXYGLUTAMIC ACID PROTEIN 2"/>
    <property type="match status" value="1"/>
</dbReference>
<keyword evidence="1" id="KW-1015">Disulfide bond</keyword>
<dbReference type="InterPro" id="IPR017857">
    <property type="entry name" value="Coagulation_fac-like_Gla_dom"/>
</dbReference>
<dbReference type="Ensembl" id="ENSMODT00000017354.4">
    <property type="protein sequence ID" value="ENSMODP00000017038.4"/>
    <property type="gene ID" value="ENSMODG00000013620.4"/>
</dbReference>
<name>F6VE57_MONDO</name>
<dbReference type="GO" id="GO:0007596">
    <property type="term" value="P:blood coagulation"/>
    <property type="evidence" value="ECO:0000318"/>
    <property type="project" value="GO_Central"/>
</dbReference>
<evidence type="ECO:0000256" key="1">
    <source>
        <dbReference type="ARBA" id="ARBA00023157"/>
    </source>
</evidence>
<keyword evidence="3" id="KW-1133">Transmembrane helix</keyword>
<keyword evidence="4" id="KW-0732">Signal</keyword>
<dbReference type="OMA" id="RGRMASW"/>
<dbReference type="InterPro" id="IPR000294">
    <property type="entry name" value="GLA_domain"/>
</dbReference>
<keyword evidence="3" id="KW-0812">Transmembrane</keyword>
<evidence type="ECO:0000259" key="5">
    <source>
        <dbReference type="PROSITE" id="PS50998"/>
    </source>
</evidence>
<dbReference type="AlphaFoldDB" id="F6VE57"/>
<feature type="chain" id="PRO_5023828804" description="Gla domain-containing protein" evidence="4">
    <location>
        <begin position="20"/>
        <end position="263"/>
    </location>
</feature>
<organism evidence="6 7">
    <name type="scientific">Monodelphis domestica</name>
    <name type="common">Gray short-tailed opossum</name>
    <dbReference type="NCBI Taxonomy" id="13616"/>
    <lineage>
        <taxon>Eukaryota</taxon>
        <taxon>Metazoa</taxon>
        <taxon>Chordata</taxon>
        <taxon>Craniata</taxon>
        <taxon>Vertebrata</taxon>
        <taxon>Euteleostomi</taxon>
        <taxon>Mammalia</taxon>
        <taxon>Metatheria</taxon>
        <taxon>Didelphimorphia</taxon>
        <taxon>Didelphidae</taxon>
        <taxon>Monodelphis</taxon>
    </lineage>
</organism>
<reference evidence="6" key="2">
    <citation type="submission" date="2025-08" db="UniProtKB">
        <authorList>
            <consortium name="Ensembl"/>
        </authorList>
    </citation>
    <scope>IDENTIFICATION</scope>
</reference>
<dbReference type="GO" id="GO:0006508">
    <property type="term" value="P:proteolysis"/>
    <property type="evidence" value="ECO:0000318"/>
    <property type="project" value="GO_Central"/>
</dbReference>
<dbReference type="InParanoid" id="F6VE57"/>
<keyword evidence="7" id="KW-1185">Reference proteome</keyword>
<dbReference type="Proteomes" id="UP000002280">
    <property type="component" value="Chromosome 4"/>
</dbReference>
<dbReference type="PRINTS" id="PR00001">
    <property type="entry name" value="GLABLOOD"/>
</dbReference>
<dbReference type="SMART" id="SM00069">
    <property type="entry name" value="GLA"/>
    <property type="match status" value="1"/>
</dbReference>
<dbReference type="GO" id="GO:0005509">
    <property type="term" value="F:calcium ion binding"/>
    <property type="evidence" value="ECO:0007669"/>
    <property type="project" value="InterPro"/>
</dbReference>
<reference evidence="6 7" key="1">
    <citation type="journal article" date="2007" name="Nature">
        <title>Genome of the marsupial Monodelphis domestica reveals innovation in non-coding sequences.</title>
        <authorList>
            <person name="Mikkelsen T.S."/>
            <person name="Wakefield M.J."/>
            <person name="Aken B."/>
            <person name="Amemiya C.T."/>
            <person name="Chang J.L."/>
            <person name="Duke S."/>
            <person name="Garber M."/>
            <person name="Gentles A.J."/>
            <person name="Goodstadt L."/>
            <person name="Heger A."/>
            <person name="Jurka J."/>
            <person name="Kamal M."/>
            <person name="Mauceli E."/>
            <person name="Searle S.M."/>
            <person name="Sharpe T."/>
            <person name="Baker M.L."/>
            <person name="Batzer M.A."/>
            <person name="Benos P.V."/>
            <person name="Belov K."/>
            <person name="Clamp M."/>
            <person name="Cook A."/>
            <person name="Cuff J."/>
            <person name="Das R."/>
            <person name="Davidow L."/>
            <person name="Deakin J.E."/>
            <person name="Fazzari M.J."/>
            <person name="Glass J.L."/>
            <person name="Grabherr M."/>
            <person name="Greally J.M."/>
            <person name="Gu W."/>
            <person name="Hore T.A."/>
            <person name="Huttley G.A."/>
            <person name="Kleber M."/>
            <person name="Jirtle R.L."/>
            <person name="Koina E."/>
            <person name="Lee J.T."/>
            <person name="Mahony S."/>
            <person name="Marra M.A."/>
            <person name="Miller R.D."/>
            <person name="Nicholls R.D."/>
            <person name="Oda M."/>
            <person name="Papenfuss A.T."/>
            <person name="Parra Z.E."/>
            <person name="Pollock D.D."/>
            <person name="Ray D.A."/>
            <person name="Schein J.E."/>
            <person name="Speed T.P."/>
            <person name="Thompson K."/>
            <person name="VandeBerg J.L."/>
            <person name="Wade C.M."/>
            <person name="Walker J.A."/>
            <person name="Waters P.D."/>
            <person name="Webber C."/>
            <person name="Weidman J.R."/>
            <person name="Xie X."/>
            <person name="Zody M.C."/>
            <person name="Baldwin J."/>
            <person name="Abdouelleil A."/>
            <person name="Abdulkadir J."/>
            <person name="Abebe A."/>
            <person name="Abera B."/>
            <person name="Abreu J."/>
            <person name="Acer S.C."/>
            <person name="Aftuck L."/>
            <person name="Alexander A."/>
            <person name="An P."/>
            <person name="Anderson E."/>
            <person name="Anderson S."/>
            <person name="Arachi H."/>
            <person name="Azer M."/>
            <person name="Bachantsang P."/>
            <person name="Barry A."/>
            <person name="Bayul T."/>
            <person name="Berlin A."/>
            <person name="Bessette D."/>
            <person name="Bloom T."/>
            <person name="Bloom T."/>
            <person name="Boguslavskiy L."/>
            <person name="Bonnet C."/>
            <person name="Boukhgalter B."/>
            <person name="Bourzgui I."/>
            <person name="Brown A."/>
            <person name="Cahill P."/>
            <person name="Channer S."/>
            <person name="Cheshatsang Y."/>
            <person name="Chuda L."/>
            <person name="Citroen M."/>
            <person name="Collymore A."/>
            <person name="Cooke P."/>
            <person name="Costello M."/>
            <person name="D'Aco K."/>
            <person name="Daza R."/>
            <person name="De Haan G."/>
            <person name="DeGray S."/>
            <person name="DeMaso C."/>
            <person name="Dhargay N."/>
            <person name="Dooley K."/>
            <person name="Dooley E."/>
            <person name="Doricent M."/>
            <person name="Dorje P."/>
            <person name="Dorjee K."/>
            <person name="Dupes A."/>
            <person name="Elong R."/>
            <person name="Falk J."/>
            <person name="Farina A."/>
            <person name="Faro S."/>
            <person name="Ferguson D."/>
            <person name="Fisher S."/>
            <person name="Foley C.D."/>
            <person name="Franke A."/>
            <person name="Friedrich D."/>
            <person name="Gadbois L."/>
            <person name="Gearin G."/>
            <person name="Gearin C.R."/>
            <person name="Giannoukos G."/>
            <person name="Goode T."/>
            <person name="Graham J."/>
            <person name="Grandbois E."/>
            <person name="Grewal S."/>
            <person name="Gyaltsen K."/>
            <person name="Hafez N."/>
            <person name="Hagos B."/>
            <person name="Hall J."/>
            <person name="Henson C."/>
            <person name="Hollinger A."/>
            <person name="Honan T."/>
            <person name="Huard M.D."/>
            <person name="Hughes L."/>
            <person name="Hurhula B."/>
            <person name="Husby M.E."/>
            <person name="Kamat A."/>
            <person name="Kanga B."/>
            <person name="Kashin S."/>
            <person name="Khazanovich D."/>
            <person name="Kisner P."/>
            <person name="Lance K."/>
            <person name="Lara M."/>
            <person name="Lee W."/>
            <person name="Lennon N."/>
            <person name="Letendre F."/>
            <person name="LeVine R."/>
            <person name="Lipovsky A."/>
            <person name="Liu X."/>
            <person name="Liu J."/>
            <person name="Liu S."/>
            <person name="Lokyitsang T."/>
            <person name="Lokyitsang Y."/>
            <person name="Lubonja R."/>
            <person name="Lui A."/>
            <person name="MacDonald P."/>
            <person name="Magnisalis V."/>
            <person name="Maru K."/>
            <person name="Matthews C."/>
            <person name="McCusker W."/>
            <person name="McDonough S."/>
            <person name="Mehta T."/>
            <person name="Meldrim J."/>
            <person name="Meneus L."/>
            <person name="Mihai O."/>
            <person name="Mihalev A."/>
            <person name="Mihova T."/>
            <person name="Mittelman R."/>
            <person name="Mlenga V."/>
            <person name="Montmayeur A."/>
            <person name="Mulrain L."/>
            <person name="Navidi A."/>
            <person name="Naylor J."/>
            <person name="Negash T."/>
            <person name="Nguyen T."/>
            <person name="Nguyen N."/>
            <person name="Nicol R."/>
            <person name="Norbu C."/>
            <person name="Norbu N."/>
            <person name="Novod N."/>
            <person name="O'Neill B."/>
            <person name="Osman S."/>
            <person name="Markiewicz E."/>
            <person name="Oyono O.L."/>
            <person name="Patti C."/>
            <person name="Phunkhang P."/>
            <person name="Pierre F."/>
            <person name="Priest M."/>
            <person name="Raghuraman S."/>
            <person name="Rege F."/>
            <person name="Reyes R."/>
            <person name="Rise C."/>
            <person name="Rogov P."/>
            <person name="Ross K."/>
            <person name="Ryan E."/>
            <person name="Settipalli S."/>
            <person name="Shea T."/>
            <person name="Sherpa N."/>
            <person name="Shi L."/>
            <person name="Shih D."/>
            <person name="Sparrow T."/>
            <person name="Spaulding J."/>
            <person name="Stalker J."/>
            <person name="Stange-Thomann N."/>
            <person name="Stavropoulos S."/>
            <person name="Stone C."/>
            <person name="Strader C."/>
            <person name="Tesfaye S."/>
            <person name="Thomson T."/>
            <person name="Thoulutsang Y."/>
            <person name="Thoulutsang D."/>
            <person name="Topham K."/>
            <person name="Topping I."/>
            <person name="Tsamla T."/>
            <person name="Vassiliev H."/>
            <person name="Vo A."/>
            <person name="Wangchuk T."/>
            <person name="Wangdi T."/>
            <person name="Weiand M."/>
            <person name="Wilkinson J."/>
            <person name="Wilson A."/>
            <person name="Yadav S."/>
            <person name="Young G."/>
            <person name="Yu Q."/>
            <person name="Zembek L."/>
            <person name="Zhong D."/>
            <person name="Zimmer A."/>
            <person name="Zwirko Z."/>
            <person name="Jaffe D.B."/>
            <person name="Alvarez P."/>
            <person name="Brockman W."/>
            <person name="Butler J."/>
            <person name="Chin C."/>
            <person name="Gnerre S."/>
            <person name="MacCallum I."/>
            <person name="Graves J.A."/>
            <person name="Ponting C.P."/>
            <person name="Breen M."/>
            <person name="Samollow P.B."/>
            <person name="Lander E.S."/>
            <person name="Lindblad-Toh K."/>
        </authorList>
    </citation>
    <scope>NUCLEOTIDE SEQUENCE [LARGE SCALE GENOMIC DNA]</scope>
</reference>
<proteinExistence type="predicted"/>
<dbReference type="Pfam" id="PF00594">
    <property type="entry name" value="Gla"/>
    <property type="match status" value="1"/>
</dbReference>
<dbReference type="Gene3D" id="4.10.740.10">
    <property type="entry name" value="Coagulation Factor IX"/>
    <property type="match status" value="1"/>
</dbReference>
<dbReference type="GO" id="GO:0005886">
    <property type="term" value="C:plasma membrane"/>
    <property type="evidence" value="ECO:0000318"/>
    <property type="project" value="GO_Central"/>
</dbReference>
<dbReference type="STRING" id="13616.ENSMODP00000017038"/>
<dbReference type="InterPro" id="IPR035972">
    <property type="entry name" value="GLA-like_dom_SF"/>
</dbReference>
<evidence type="ECO:0000256" key="3">
    <source>
        <dbReference type="SAM" id="Phobius"/>
    </source>
</evidence>
<feature type="signal peptide" evidence="4">
    <location>
        <begin position="1"/>
        <end position="19"/>
    </location>
</feature>
<dbReference type="GO" id="GO:0004252">
    <property type="term" value="F:serine-type endopeptidase activity"/>
    <property type="evidence" value="ECO:0000318"/>
    <property type="project" value="GO_Central"/>
</dbReference>
<accession>F6VE57</accession>